<evidence type="ECO:0000256" key="1">
    <source>
        <dbReference type="ARBA" id="ARBA00009477"/>
    </source>
</evidence>
<keyword evidence="2" id="KW-0813">Transport</keyword>
<feature type="domain" description="CzcB-like barrel-sandwich hybrid" evidence="5">
    <location>
        <begin position="72"/>
        <end position="212"/>
    </location>
</feature>
<dbReference type="InterPro" id="IPR058792">
    <property type="entry name" value="Beta-barrel_RND_2"/>
</dbReference>
<dbReference type="Pfam" id="PF25967">
    <property type="entry name" value="RND-MFP_C"/>
    <property type="match status" value="1"/>
</dbReference>
<gene>
    <name evidence="6" type="ORF">ABR189_09740</name>
</gene>
<evidence type="ECO:0000313" key="6">
    <source>
        <dbReference type="EMBL" id="MET6997650.1"/>
    </source>
</evidence>
<dbReference type="PANTHER" id="PTHR30097:SF4">
    <property type="entry name" value="SLR6042 PROTEIN"/>
    <property type="match status" value="1"/>
</dbReference>
<dbReference type="PANTHER" id="PTHR30097">
    <property type="entry name" value="CATION EFFLUX SYSTEM PROTEIN CUSB"/>
    <property type="match status" value="1"/>
</dbReference>
<dbReference type="Proteomes" id="UP001549749">
    <property type="component" value="Unassembled WGS sequence"/>
</dbReference>
<feature type="domain" description="CusB-like beta-barrel" evidence="3">
    <location>
        <begin position="215"/>
        <end position="291"/>
    </location>
</feature>
<dbReference type="EMBL" id="JBEXAC010000001">
    <property type="protein sequence ID" value="MET6997650.1"/>
    <property type="molecule type" value="Genomic_DNA"/>
</dbReference>
<evidence type="ECO:0000256" key="2">
    <source>
        <dbReference type="ARBA" id="ARBA00022448"/>
    </source>
</evidence>
<organism evidence="6 7">
    <name type="scientific">Chitinophaga defluvii</name>
    <dbReference type="NCBI Taxonomy" id="3163343"/>
    <lineage>
        <taxon>Bacteria</taxon>
        <taxon>Pseudomonadati</taxon>
        <taxon>Bacteroidota</taxon>
        <taxon>Chitinophagia</taxon>
        <taxon>Chitinophagales</taxon>
        <taxon>Chitinophagaceae</taxon>
        <taxon>Chitinophaga</taxon>
    </lineage>
</organism>
<feature type="domain" description="Multidrug resistance protein MdtA-like C-terminal permuted SH3" evidence="4">
    <location>
        <begin position="300"/>
        <end position="355"/>
    </location>
</feature>
<keyword evidence="7" id="KW-1185">Reference proteome</keyword>
<accession>A0ABV2T3N7</accession>
<dbReference type="Gene3D" id="2.40.30.170">
    <property type="match status" value="1"/>
</dbReference>
<dbReference type="Gene3D" id="2.40.420.20">
    <property type="match status" value="1"/>
</dbReference>
<evidence type="ECO:0000259" key="3">
    <source>
        <dbReference type="Pfam" id="PF25954"/>
    </source>
</evidence>
<proteinExistence type="inferred from homology"/>
<dbReference type="SUPFAM" id="SSF111369">
    <property type="entry name" value="HlyD-like secretion proteins"/>
    <property type="match status" value="1"/>
</dbReference>
<dbReference type="Gene3D" id="2.40.50.100">
    <property type="match status" value="1"/>
</dbReference>
<name>A0ABV2T3N7_9BACT</name>
<dbReference type="NCBIfam" id="TIGR01730">
    <property type="entry name" value="RND_mfp"/>
    <property type="match status" value="1"/>
</dbReference>
<dbReference type="InterPro" id="IPR058627">
    <property type="entry name" value="MdtA-like_C"/>
</dbReference>
<reference evidence="6 7" key="1">
    <citation type="submission" date="2024-06" db="EMBL/GenBank/DDBJ databases">
        <title>Chitinophaga defluvii sp. nov., isolated from municipal sewage.</title>
        <authorList>
            <person name="Zhang L."/>
        </authorList>
    </citation>
    <scope>NUCLEOTIDE SEQUENCE [LARGE SCALE GENOMIC DNA]</scope>
    <source>
        <strain evidence="6 7">H8</strain>
    </source>
</reference>
<dbReference type="RefSeq" id="WP_354660285.1">
    <property type="nucleotide sequence ID" value="NZ_JBEXAC010000001.1"/>
</dbReference>
<dbReference type="Pfam" id="PF25954">
    <property type="entry name" value="Beta-barrel_RND_2"/>
    <property type="match status" value="1"/>
</dbReference>
<dbReference type="PROSITE" id="PS51257">
    <property type="entry name" value="PROKAR_LIPOPROTEIN"/>
    <property type="match status" value="1"/>
</dbReference>
<evidence type="ECO:0000259" key="5">
    <source>
        <dbReference type="Pfam" id="PF25973"/>
    </source>
</evidence>
<evidence type="ECO:0000313" key="7">
    <source>
        <dbReference type="Proteomes" id="UP001549749"/>
    </source>
</evidence>
<protein>
    <submittedName>
        <fullName evidence="6">Efflux RND transporter periplasmic adaptor subunit</fullName>
    </submittedName>
</protein>
<comment type="similarity">
    <text evidence="1">Belongs to the membrane fusion protein (MFP) (TC 8.A.1) family.</text>
</comment>
<dbReference type="Pfam" id="PF25973">
    <property type="entry name" value="BSH_CzcB"/>
    <property type="match status" value="1"/>
</dbReference>
<evidence type="ECO:0000259" key="4">
    <source>
        <dbReference type="Pfam" id="PF25967"/>
    </source>
</evidence>
<sequence length="369" mass="41006">MKKGMNVYIPAGFLSLLFLLSACGRKTEVQATQPWRLTDSLLNTLAIDTATSKSVENELLLTGKITANEDMVARIFPMVSGNVTAVKVHSGDFVQKGQTLAILKSAEMAGFTADKSIAASEMKTAKRNMEVAASFYQSGLTSEKEYEMAKSEYDKTVASYHKSLEILDINGGQHQADYLVKSPVPGFVISKKAAEHMQWRQDNADPIFVVADLKTVWAMISIFESDVAGVREGDEVQMTTLAYPDKVFTGKIDKIYNVLDPENKVMRARVVVSNPDFILKPEMFVRVKARRHDDSAMLAIPSRGIIFDHNKYYVLVLKKENPGVEIREIAISKTVDGRAYLSAGLKEGDRIIASRQVFIYETLSDTQNK</sequence>
<dbReference type="InterPro" id="IPR051909">
    <property type="entry name" value="MFP_Cation_Efflux"/>
</dbReference>
<comment type="caution">
    <text evidence="6">The sequence shown here is derived from an EMBL/GenBank/DDBJ whole genome shotgun (WGS) entry which is preliminary data.</text>
</comment>
<dbReference type="InterPro" id="IPR006143">
    <property type="entry name" value="RND_pump_MFP"/>
</dbReference>
<dbReference type="InterPro" id="IPR058647">
    <property type="entry name" value="BSH_CzcB-like"/>
</dbReference>